<evidence type="ECO:0000313" key="1">
    <source>
        <dbReference type="EMBL" id="GLR25193.1"/>
    </source>
</evidence>
<dbReference type="InterPro" id="IPR029044">
    <property type="entry name" value="Nucleotide-diphossugar_trans"/>
</dbReference>
<evidence type="ECO:0000313" key="2">
    <source>
        <dbReference type="Proteomes" id="UP001156664"/>
    </source>
</evidence>
<reference evidence="2" key="1">
    <citation type="journal article" date="2019" name="Int. J. Syst. Evol. Microbiol.">
        <title>The Global Catalogue of Microorganisms (GCM) 10K type strain sequencing project: providing services to taxonomists for standard genome sequencing and annotation.</title>
        <authorList>
            <consortium name="The Broad Institute Genomics Platform"/>
            <consortium name="The Broad Institute Genome Sequencing Center for Infectious Disease"/>
            <person name="Wu L."/>
            <person name="Ma J."/>
        </authorList>
    </citation>
    <scope>NUCLEOTIDE SEQUENCE [LARGE SCALE GENOMIC DNA]</scope>
    <source>
        <strain evidence="2">NBRC 105857</strain>
    </source>
</reference>
<name>A0ABQ5YKW7_9BURK</name>
<proteinExistence type="predicted"/>
<keyword evidence="2" id="KW-1185">Reference proteome</keyword>
<protein>
    <submittedName>
        <fullName evidence="1">Hemolytic protein HlpA</fullName>
    </submittedName>
</protein>
<comment type="caution">
    <text evidence="1">The sequence shown here is derived from an EMBL/GenBank/DDBJ whole genome shotgun (WGS) entry which is preliminary data.</text>
</comment>
<dbReference type="EMBL" id="BSOJ01000006">
    <property type="protein sequence ID" value="GLR25193.1"/>
    <property type="molecule type" value="Genomic_DNA"/>
</dbReference>
<gene>
    <name evidence="1" type="ORF">GCM10007875_02810</name>
</gene>
<accession>A0ABQ5YKW7</accession>
<dbReference type="SUPFAM" id="SSF53448">
    <property type="entry name" value="Nucleotide-diphospho-sugar transferases"/>
    <property type="match status" value="1"/>
</dbReference>
<dbReference type="Gene3D" id="3.90.550.10">
    <property type="entry name" value="Spore Coat Polysaccharide Biosynthesis Protein SpsA, Chain A"/>
    <property type="match status" value="1"/>
</dbReference>
<dbReference type="Proteomes" id="UP001156664">
    <property type="component" value="Unassembled WGS sequence"/>
</dbReference>
<sequence length="311" mass="36359">MLVFNRPHLTQKVFEQVRKAQPSRLYVSADGPRSGNSTDVALTQQTRAIFNQIDWPCELHTRFLDNNLGCRLGVSSGITWFFEQEERGIVLEDDVLPIPAFFDFCDLMLDRYEQDEKVMSISGCNLVRPWYQMNGEYAFSRYMCVWGWASWRRAWHAYDEKIANWPVQRVNPKSEFMNLKGLGRLFWRLVYDLVYTGKIGTWDHQWVYAHWINDALTVIPRESLVVNLGFGKDATHTSSRPPEYVTRMRALPFTCTESISRLPVVEDTILSKSIAEKAIRVNWLTYSKLLIRRFDILFRAAKKLQVMVNGR</sequence>
<organism evidence="1 2">
    <name type="scientific">Limnobacter litoralis</name>
    <dbReference type="NCBI Taxonomy" id="481366"/>
    <lineage>
        <taxon>Bacteria</taxon>
        <taxon>Pseudomonadati</taxon>
        <taxon>Pseudomonadota</taxon>
        <taxon>Betaproteobacteria</taxon>
        <taxon>Burkholderiales</taxon>
        <taxon>Burkholderiaceae</taxon>
        <taxon>Limnobacter</taxon>
    </lineage>
</organism>